<organism evidence="2 3">
    <name type="scientific">Gulosibacter chungangensis</name>
    <dbReference type="NCBI Taxonomy" id="979746"/>
    <lineage>
        <taxon>Bacteria</taxon>
        <taxon>Bacillati</taxon>
        <taxon>Actinomycetota</taxon>
        <taxon>Actinomycetes</taxon>
        <taxon>Micrococcales</taxon>
        <taxon>Microbacteriaceae</taxon>
        <taxon>Gulosibacter</taxon>
    </lineage>
</organism>
<proteinExistence type="predicted"/>
<reference evidence="2 3" key="1">
    <citation type="submission" date="2019-09" db="EMBL/GenBank/DDBJ databases">
        <title>Phylogeny of genus Pseudoclavibacter and closely related genus.</title>
        <authorList>
            <person name="Li Y."/>
        </authorList>
    </citation>
    <scope>NUCLEOTIDE SEQUENCE [LARGE SCALE GENOMIC DNA]</scope>
    <source>
        <strain evidence="2 3">KCTC 13959</strain>
    </source>
</reference>
<feature type="transmembrane region" description="Helical" evidence="1">
    <location>
        <begin position="165"/>
        <end position="190"/>
    </location>
</feature>
<comment type="caution">
    <text evidence="2">The sequence shown here is derived from an EMBL/GenBank/DDBJ whole genome shotgun (WGS) entry which is preliminary data.</text>
</comment>
<dbReference type="Proteomes" id="UP000433493">
    <property type="component" value="Unassembled WGS sequence"/>
</dbReference>
<dbReference type="OrthoDB" id="5062930at2"/>
<feature type="transmembrane region" description="Helical" evidence="1">
    <location>
        <begin position="12"/>
        <end position="33"/>
    </location>
</feature>
<evidence type="ECO:0000256" key="1">
    <source>
        <dbReference type="SAM" id="Phobius"/>
    </source>
</evidence>
<gene>
    <name evidence="2" type="ORF">F8O05_11725</name>
</gene>
<feature type="transmembrane region" description="Helical" evidence="1">
    <location>
        <begin position="210"/>
        <end position="233"/>
    </location>
</feature>
<name>A0A7J5B8M8_9MICO</name>
<evidence type="ECO:0000313" key="2">
    <source>
        <dbReference type="EMBL" id="KAB1641619.1"/>
    </source>
</evidence>
<feature type="transmembrane region" description="Helical" evidence="1">
    <location>
        <begin position="131"/>
        <end position="153"/>
    </location>
</feature>
<feature type="transmembrane region" description="Helical" evidence="1">
    <location>
        <begin position="90"/>
        <end position="110"/>
    </location>
</feature>
<protein>
    <recommendedName>
        <fullName evidence="4">GAP family protein</fullName>
    </recommendedName>
</protein>
<sequence>MQEVLKWLSAIPMLLGIGLSLGSNPAIYGALIDMLARTTRALPRLLWLMAGLVTGVTILFVVFLFFNPTDLVTLLRGKVDHVLLNRSVDIAGGILCLVLAAALWIWRLRVPVRPTRPTKKTSQEPANPRMLGYYSIGLSGGIVGFTTLPLMYLTGRVITGLTADWALRVVAYAIFLVALTGPFFLIAWLWRQFPKLSVKISAVYQRVVSWDYRIVAAIILALGGLAFFGLAIFEWHAQSSSTTTTSTISH</sequence>
<evidence type="ECO:0000313" key="3">
    <source>
        <dbReference type="Proteomes" id="UP000433493"/>
    </source>
</evidence>
<dbReference type="RefSeq" id="WP_158052938.1">
    <property type="nucleotide sequence ID" value="NZ_WBKB01000008.1"/>
</dbReference>
<keyword evidence="1" id="KW-1133">Transmembrane helix</keyword>
<accession>A0A7J5B8M8</accession>
<evidence type="ECO:0008006" key="4">
    <source>
        <dbReference type="Google" id="ProtNLM"/>
    </source>
</evidence>
<dbReference type="AlphaFoldDB" id="A0A7J5B8M8"/>
<keyword evidence="1" id="KW-0812">Transmembrane</keyword>
<keyword evidence="1" id="KW-0472">Membrane</keyword>
<feature type="transmembrane region" description="Helical" evidence="1">
    <location>
        <begin position="45"/>
        <end position="66"/>
    </location>
</feature>
<dbReference type="EMBL" id="WBKB01000008">
    <property type="protein sequence ID" value="KAB1641619.1"/>
    <property type="molecule type" value="Genomic_DNA"/>
</dbReference>
<keyword evidence="3" id="KW-1185">Reference proteome</keyword>